<evidence type="ECO:0000256" key="1">
    <source>
        <dbReference type="ARBA" id="ARBA00023015"/>
    </source>
</evidence>
<feature type="compositionally biased region" description="Low complexity" evidence="5">
    <location>
        <begin position="204"/>
        <end position="214"/>
    </location>
</feature>
<feature type="compositionally biased region" description="Acidic residues" evidence="5">
    <location>
        <begin position="262"/>
        <end position="272"/>
    </location>
</feature>
<dbReference type="GO" id="GO:0006357">
    <property type="term" value="P:regulation of transcription by RNA polymerase II"/>
    <property type="evidence" value="ECO:0007669"/>
    <property type="project" value="InterPro"/>
</dbReference>
<dbReference type="InterPro" id="IPR004827">
    <property type="entry name" value="bZIP"/>
</dbReference>
<proteinExistence type="predicted"/>
<organism evidence="7 8">
    <name type="scientific">Hortaea werneckii</name>
    <name type="common">Black yeast</name>
    <name type="synonym">Cladosporium werneckii</name>
    <dbReference type="NCBI Taxonomy" id="91943"/>
    <lineage>
        <taxon>Eukaryota</taxon>
        <taxon>Fungi</taxon>
        <taxon>Dikarya</taxon>
        <taxon>Ascomycota</taxon>
        <taxon>Pezizomycotina</taxon>
        <taxon>Dothideomycetes</taxon>
        <taxon>Dothideomycetidae</taxon>
        <taxon>Mycosphaerellales</taxon>
        <taxon>Teratosphaeriaceae</taxon>
        <taxon>Hortaea</taxon>
    </lineage>
</organism>
<name>A0A3M7DPF1_HORWE</name>
<dbReference type="SUPFAM" id="SSF57959">
    <property type="entry name" value="Leucine zipper domain"/>
    <property type="match status" value="1"/>
</dbReference>
<feature type="compositionally biased region" description="Basic and acidic residues" evidence="5">
    <location>
        <begin position="251"/>
        <end position="261"/>
    </location>
</feature>
<feature type="domain" description="BZIP" evidence="6">
    <location>
        <begin position="273"/>
        <end position="336"/>
    </location>
</feature>
<evidence type="ECO:0000256" key="2">
    <source>
        <dbReference type="ARBA" id="ARBA00023125"/>
    </source>
</evidence>
<dbReference type="AlphaFoldDB" id="A0A3M7DPF1"/>
<dbReference type="PANTHER" id="PTHR23351:SF24">
    <property type="entry name" value="ACTIVATING TRANSCRIPTION FACTOR 3-RELATED"/>
    <property type="match status" value="1"/>
</dbReference>
<dbReference type="InterPro" id="IPR002112">
    <property type="entry name" value="Leuzip_Jun"/>
</dbReference>
<comment type="caution">
    <text evidence="7">The sequence shown here is derived from an EMBL/GenBank/DDBJ whole genome shotgun (WGS) entry which is preliminary data.</text>
</comment>
<evidence type="ECO:0000256" key="5">
    <source>
        <dbReference type="SAM" id="MobiDB-lite"/>
    </source>
</evidence>
<feature type="compositionally biased region" description="Polar residues" evidence="5">
    <location>
        <begin position="217"/>
        <end position="227"/>
    </location>
</feature>
<keyword evidence="2" id="KW-0238">DNA-binding</keyword>
<feature type="coiled-coil region" evidence="4">
    <location>
        <begin position="291"/>
        <end position="335"/>
    </location>
</feature>
<keyword evidence="4" id="KW-0175">Coiled coil</keyword>
<protein>
    <recommendedName>
        <fullName evidence="6">BZIP domain-containing protein</fullName>
    </recommendedName>
</protein>
<dbReference type="VEuPathDB" id="FungiDB:BTJ68_07937"/>
<evidence type="ECO:0000256" key="4">
    <source>
        <dbReference type="SAM" id="Coils"/>
    </source>
</evidence>
<dbReference type="SMART" id="SM00338">
    <property type="entry name" value="BRLZ"/>
    <property type="match status" value="1"/>
</dbReference>
<dbReference type="GO" id="GO:0003700">
    <property type="term" value="F:DNA-binding transcription factor activity"/>
    <property type="evidence" value="ECO:0007669"/>
    <property type="project" value="InterPro"/>
</dbReference>
<dbReference type="InterPro" id="IPR000837">
    <property type="entry name" value="AP-1"/>
</dbReference>
<accession>A0A3M7DPF1</accession>
<evidence type="ECO:0000256" key="3">
    <source>
        <dbReference type="ARBA" id="ARBA00023163"/>
    </source>
</evidence>
<dbReference type="Proteomes" id="UP000269276">
    <property type="component" value="Unassembled WGS sequence"/>
</dbReference>
<reference evidence="7 8" key="1">
    <citation type="journal article" date="2018" name="BMC Genomics">
        <title>Genomic evidence for intraspecific hybridization in a clonal and extremely halotolerant yeast.</title>
        <authorList>
            <person name="Gostincar C."/>
            <person name="Stajich J.E."/>
            <person name="Zupancic J."/>
            <person name="Zalar P."/>
            <person name="Gunde-Cimerman N."/>
        </authorList>
    </citation>
    <scope>NUCLEOTIDE SEQUENCE [LARGE SCALE GENOMIC DNA]</scope>
    <source>
        <strain evidence="7 8">EXF-2682</strain>
    </source>
</reference>
<dbReference type="Gene3D" id="1.20.5.170">
    <property type="match status" value="1"/>
</dbReference>
<feature type="region of interest" description="Disordered" evidence="5">
    <location>
        <begin position="200"/>
        <end position="283"/>
    </location>
</feature>
<dbReference type="EMBL" id="QWIP01000317">
    <property type="protein sequence ID" value="RMY66281.1"/>
    <property type="molecule type" value="Genomic_DNA"/>
</dbReference>
<feature type="compositionally biased region" description="Polar residues" evidence="5">
    <location>
        <begin position="444"/>
        <end position="453"/>
    </location>
</feature>
<feature type="region of interest" description="Disordered" evidence="5">
    <location>
        <begin position="429"/>
        <end position="460"/>
    </location>
</feature>
<dbReference type="PRINTS" id="PR00043">
    <property type="entry name" value="LEUZIPPRJUN"/>
</dbReference>
<keyword evidence="3" id="KW-0804">Transcription</keyword>
<dbReference type="Pfam" id="PF00170">
    <property type="entry name" value="bZIP_1"/>
    <property type="match status" value="1"/>
</dbReference>
<keyword evidence="1" id="KW-0805">Transcription regulation</keyword>
<dbReference type="PROSITE" id="PS50217">
    <property type="entry name" value="BZIP"/>
    <property type="match status" value="1"/>
</dbReference>
<dbReference type="OrthoDB" id="295274at2759"/>
<feature type="compositionally biased region" description="Low complexity" evidence="5">
    <location>
        <begin position="429"/>
        <end position="439"/>
    </location>
</feature>
<dbReference type="InterPro" id="IPR046347">
    <property type="entry name" value="bZIP_sf"/>
</dbReference>
<dbReference type="GO" id="GO:0003677">
    <property type="term" value="F:DNA binding"/>
    <property type="evidence" value="ECO:0007669"/>
    <property type="project" value="UniProtKB-KW"/>
</dbReference>
<feature type="region of interest" description="Disordered" evidence="5">
    <location>
        <begin position="150"/>
        <end position="172"/>
    </location>
</feature>
<dbReference type="PANTHER" id="PTHR23351">
    <property type="entry name" value="FOS TRANSCRIPTION FACTOR-RELATED"/>
    <property type="match status" value="1"/>
</dbReference>
<evidence type="ECO:0000313" key="8">
    <source>
        <dbReference type="Proteomes" id="UP000269276"/>
    </source>
</evidence>
<feature type="compositionally biased region" description="Polar residues" evidence="5">
    <location>
        <begin position="161"/>
        <end position="172"/>
    </location>
</feature>
<feature type="compositionally biased region" description="Basic and acidic residues" evidence="5">
    <location>
        <begin position="273"/>
        <end position="283"/>
    </location>
</feature>
<dbReference type="PROSITE" id="PS00036">
    <property type="entry name" value="BZIP_BASIC"/>
    <property type="match status" value="1"/>
</dbReference>
<sequence length="460" mass="50443">MARASKSHRDRLDRLSEGIPAVPAEGDVYQPYHGRHRSTSLVPSHIRTRARTHWVNRDVKMNAQLPQSPDSSGFQPPSFGDPAFEPQAGFDFEDCNDDSLRNMENNFASMSEFDGYDDIMGDGSHNAFTATDASLPDATNSFLQGVASNAEPANASHGAQGANNHSQLNPFSLSAHNLPQVEAFQNGIVQKRGDSVAQQFGQITPPDDVVPTVPSGRKSSASSQGLSTPKMDKSQRARNAAIQRHAKSKKLREAALRKDSADPDAEGSDDDVEDKREKYREKNRVAAAKCRAKKKENVDDLEDRHRELSANNNFMKRQERELRNHLTQLRTLALQHNKESCQCSNLHNYNTRKASEVAGGWGQARPSPSEMEPSVNVSNPGPFDMMGRHHSMINVPASQRMAMPARPQSFASPSSYAFASVTTQQSMQDAMHATAAADDMGSHPFSNYLQSSPGGRAGFS</sequence>
<gene>
    <name evidence="7" type="ORF">D0863_08550</name>
</gene>
<evidence type="ECO:0000313" key="7">
    <source>
        <dbReference type="EMBL" id="RMY66281.1"/>
    </source>
</evidence>
<evidence type="ECO:0000259" key="6">
    <source>
        <dbReference type="PROSITE" id="PS50217"/>
    </source>
</evidence>